<keyword evidence="2" id="KW-1185">Reference proteome</keyword>
<feature type="non-terminal residue" evidence="1">
    <location>
        <position position="92"/>
    </location>
</feature>
<evidence type="ECO:0000313" key="2">
    <source>
        <dbReference type="Proteomes" id="UP000789366"/>
    </source>
</evidence>
<gene>
    <name evidence="1" type="ORF">SPELUC_LOCUS15136</name>
</gene>
<protein>
    <submittedName>
        <fullName evidence="1">11391_t:CDS:1</fullName>
    </submittedName>
</protein>
<accession>A0ACA9QP36</accession>
<organism evidence="1 2">
    <name type="scientific">Cetraspora pellucida</name>
    <dbReference type="NCBI Taxonomy" id="1433469"/>
    <lineage>
        <taxon>Eukaryota</taxon>
        <taxon>Fungi</taxon>
        <taxon>Fungi incertae sedis</taxon>
        <taxon>Mucoromycota</taxon>
        <taxon>Glomeromycotina</taxon>
        <taxon>Glomeromycetes</taxon>
        <taxon>Diversisporales</taxon>
        <taxon>Gigasporaceae</taxon>
        <taxon>Cetraspora</taxon>
    </lineage>
</organism>
<name>A0ACA9QP36_9GLOM</name>
<feature type="non-terminal residue" evidence="1">
    <location>
        <position position="1"/>
    </location>
</feature>
<dbReference type="EMBL" id="CAJVPW010048253">
    <property type="protein sequence ID" value="CAG8760961.1"/>
    <property type="molecule type" value="Genomic_DNA"/>
</dbReference>
<sequence>YVWDYFEVENGRDVCKIVVLKKGVEDECGTDYKHDGRTSNMKFHLRTKHRILGRNDLDQNPNKCQLQIDKMIRKVPPHKETIQTELKRITTE</sequence>
<evidence type="ECO:0000313" key="1">
    <source>
        <dbReference type="EMBL" id="CAG8760961.1"/>
    </source>
</evidence>
<comment type="caution">
    <text evidence="1">The sequence shown here is derived from an EMBL/GenBank/DDBJ whole genome shotgun (WGS) entry which is preliminary data.</text>
</comment>
<dbReference type="Proteomes" id="UP000789366">
    <property type="component" value="Unassembled WGS sequence"/>
</dbReference>
<proteinExistence type="predicted"/>
<reference evidence="1" key="1">
    <citation type="submission" date="2021-06" db="EMBL/GenBank/DDBJ databases">
        <authorList>
            <person name="Kallberg Y."/>
            <person name="Tangrot J."/>
            <person name="Rosling A."/>
        </authorList>
    </citation>
    <scope>NUCLEOTIDE SEQUENCE</scope>
    <source>
        <strain evidence="1">28 12/20/2015</strain>
    </source>
</reference>